<protein>
    <submittedName>
        <fullName evidence="1">Uncharacterized protein</fullName>
    </submittedName>
</protein>
<proteinExistence type="predicted"/>
<organism evidence="1 2">
    <name type="scientific">Streptacidiphilus alkalitolerans</name>
    <dbReference type="NCBI Taxonomy" id="3342712"/>
    <lineage>
        <taxon>Bacteria</taxon>
        <taxon>Bacillati</taxon>
        <taxon>Actinomycetota</taxon>
        <taxon>Actinomycetes</taxon>
        <taxon>Kitasatosporales</taxon>
        <taxon>Streptomycetaceae</taxon>
        <taxon>Streptacidiphilus</taxon>
    </lineage>
</organism>
<evidence type="ECO:0000313" key="1">
    <source>
        <dbReference type="EMBL" id="MFC1410681.1"/>
    </source>
</evidence>
<sequence>MWTHFWNGYQHHIQDPGKQPLFLVLVGFISSFLFIRFSVRMIRRKARWWPGNVTPGGLHIHHVVFGLFFLLLGGIGAFATAGTHPWLDVFGLLFGIGCGLVLDEFALLLHLEDVYWSEQGRKSVDAVIIGILFTGLLLVGYLPLGVTPDSSVRWGLIGIICGNAVLTVVTLLKGKFWSGMLGIMVPGVSWIGAVRLARPNSPWARWRYSGRPRKYARSRRREGRWHRRADNSRQWLFDLIAGKPTPPGARPTRAHLLAERMAERVAERMAARLERRPYLPVEEQRVRRLARLNRLAARRAAAVDLGPHRNPPKPPAAASTAPASAAASASGPFAAQRSRRRAAAAARRRTTAAGRPRPGRRRAG</sequence>
<gene>
    <name evidence="1" type="ORF">ACEZDG_15550</name>
</gene>
<reference evidence="1 2" key="1">
    <citation type="submission" date="2024-09" db="EMBL/GenBank/DDBJ databases">
        <authorList>
            <person name="Lee S.D."/>
        </authorList>
    </citation>
    <scope>NUCLEOTIDE SEQUENCE [LARGE SCALE GENOMIC DNA]</scope>
    <source>
        <strain evidence="1 2">N1-1</strain>
    </source>
</reference>
<dbReference type="EMBL" id="JBHEZX010000006">
    <property type="protein sequence ID" value="MFC1410681.1"/>
    <property type="molecule type" value="Genomic_DNA"/>
</dbReference>
<dbReference type="Proteomes" id="UP001592582">
    <property type="component" value="Unassembled WGS sequence"/>
</dbReference>
<name>A0ABV6VAC8_9ACTN</name>
<comment type="caution">
    <text evidence="1">The sequence shown here is derived from an EMBL/GenBank/DDBJ whole genome shotgun (WGS) entry which is preliminary data.</text>
</comment>
<keyword evidence="2" id="KW-1185">Reference proteome</keyword>
<evidence type="ECO:0000313" key="2">
    <source>
        <dbReference type="Proteomes" id="UP001592582"/>
    </source>
</evidence>
<accession>A0ABV6VAC8</accession>